<dbReference type="AlphaFoldDB" id="A0A7X6MEN2"/>
<proteinExistence type="predicted"/>
<dbReference type="RefSeq" id="WP_061079628.1">
    <property type="nucleotide sequence ID" value="NZ_JAAXPG010000009.1"/>
</dbReference>
<dbReference type="EMBL" id="JAAXPG010000009">
    <property type="protein sequence ID" value="NKY98338.1"/>
    <property type="molecule type" value="Genomic_DNA"/>
</dbReference>
<name>A0A7X6MEN2_9ACTN</name>
<organism evidence="1 2">
    <name type="scientific">Nocardiopsis alborubida</name>
    <dbReference type="NCBI Taxonomy" id="146802"/>
    <lineage>
        <taxon>Bacteria</taxon>
        <taxon>Bacillati</taxon>
        <taxon>Actinomycetota</taxon>
        <taxon>Actinomycetes</taxon>
        <taxon>Streptosporangiales</taxon>
        <taxon>Nocardiopsidaceae</taxon>
        <taxon>Nocardiopsis</taxon>
    </lineage>
</organism>
<dbReference type="Pfam" id="PF10936">
    <property type="entry name" value="DUF2617"/>
    <property type="match status" value="1"/>
</dbReference>
<sequence length="181" mass="18978">MRASISAPFVDTSADDLVWTLHHPLVDPLAVRTVRVPGARVELRVLGASHQVVVTPEPSPGALVADEPLVETVACLPGLPGGLPGSADRPDLGGYRFGSRVESLSRTELARRVEGIHREVADSPGGLLVAFPGDPLAVTALHLVPGGPLDWRTWHAYPQSGELVTTTSTVTLPPTSGRTAP</sequence>
<protein>
    <submittedName>
        <fullName evidence="1">DUF2617 family protein</fullName>
    </submittedName>
</protein>
<keyword evidence="2" id="KW-1185">Reference proteome</keyword>
<accession>A0A7X6MEN2</accession>
<dbReference type="Proteomes" id="UP000553209">
    <property type="component" value="Unassembled WGS sequence"/>
</dbReference>
<comment type="caution">
    <text evidence="1">The sequence shown here is derived from an EMBL/GenBank/DDBJ whole genome shotgun (WGS) entry which is preliminary data.</text>
</comment>
<reference evidence="1 2" key="1">
    <citation type="submission" date="2020-04" db="EMBL/GenBank/DDBJ databases">
        <title>MicrobeNet Type strains.</title>
        <authorList>
            <person name="Nicholson A.C."/>
        </authorList>
    </citation>
    <scope>NUCLEOTIDE SEQUENCE [LARGE SCALE GENOMIC DNA]</scope>
    <source>
        <strain evidence="1 2">ATCC 23612</strain>
    </source>
</reference>
<dbReference type="InterPro" id="IPR024486">
    <property type="entry name" value="DUF2617"/>
</dbReference>
<evidence type="ECO:0000313" key="2">
    <source>
        <dbReference type="Proteomes" id="UP000553209"/>
    </source>
</evidence>
<gene>
    <name evidence="1" type="ORF">HGB44_11840</name>
</gene>
<evidence type="ECO:0000313" key="1">
    <source>
        <dbReference type="EMBL" id="NKY98338.1"/>
    </source>
</evidence>